<keyword evidence="3 7" id="KW-0677">Repeat</keyword>
<feature type="compositionally biased region" description="Low complexity" evidence="9">
    <location>
        <begin position="610"/>
        <end position="624"/>
    </location>
</feature>
<dbReference type="Proteomes" id="UP000085678">
    <property type="component" value="Unplaced"/>
</dbReference>
<dbReference type="InterPro" id="IPR024977">
    <property type="entry name" value="Apc4-like_WD40_dom"/>
</dbReference>
<comment type="similarity">
    <text evidence="1 7">Belongs to the WD repeat coronin family.</text>
</comment>
<keyword evidence="2 6" id="KW-0853">WD repeat</keyword>
<dbReference type="InterPro" id="IPR019775">
    <property type="entry name" value="WD40_repeat_CS"/>
</dbReference>
<dbReference type="Pfam" id="PF12894">
    <property type="entry name" value="ANAPC4_WD40"/>
    <property type="match status" value="1"/>
</dbReference>
<keyword evidence="4 8" id="KW-0175">Coiled coil</keyword>
<dbReference type="GO" id="GO:0051015">
    <property type="term" value="F:actin filament binding"/>
    <property type="evidence" value="ECO:0007669"/>
    <property type="project" value="TreeGrafter"/>
</dbReference>
<dbReference type="RefSeq" id="XP_013387568.1">
    <property type="nucleotide sequence ID" value="XM_013532114.2"/>
</dbReference>
<organism evidence="11 12">
    <name type="scientific">Lingula anatina</name>
    <name type="common">Brachiopod</name>
    <name type="synonym">Lingula unguis</name>
    <dbReference type="NCBI Taxonomy" id="7574"/>
    <lineage>
        <taxon>Eukaryota</taxon>
        <taxon>Metazoa</taxon>
        <taxon>Spiralia</taxon>
        <taxon>Lophotrochozoa</taxon>
        <taxon>Brachiopoda</taxon>
        <taxon>Linguliformea</taxon>
        <taxon>Lingulata</taxon>
        <taxon>Lingulida</taxon>
        <taxon>Linguloidea</taxon>
        <taxon>Lingulidae</taxon>
        <taxon>Lingula</taxon>
    </lineage>
</organism>
<evidence type="ECO:0000313" key="11">
    <source>
        <dbReference type="Proteomes" id="UP000085678"/>
    </source>
</evidence>
<feature type="coiled-coil region" evidence="8">
    <location>
        <begin position="671"/>
        <end position="698"/>
    </location>
</feature>
<dbReference type="STRING" id="7574.A0A1S3HND2"/>
<sequence length="713" mass="79445">MYLEDWPPPKKMAFRLRSSKFRHVYGNPSRRENCFENIKISRNAHDSSFCAVNPKFVAIVTESGGGGSFITIPVNKPGRVETNFPKVCGHRGPVLDIKWYPFDDNIIASCSDDATVKIWQIPDGGLKTNMTEWQVDLHGHQRRVGYLEWHPTAENILLSAGFDNKCILWNIETAEPINIINCHKDNIHSINWNRDGSLFSTTSKDKMLRVVDPRSGETAAETVAQSGPRISKCVFLGDTSNILTCGFTRSCDRQIALWDVRHFSNPLSTEEIDTACGTLFPIYDHDIRVVYLAGKGDGNIRYFEISDEAPHIHYLNQYMSPHPQRGIGVMPKRGLDIAKHEIARFYKLHSSARGVCEPLSMIVPRKSDSFQADVYPPTPSSTPSLTADEWISGQSREPILVSLKDGHVSNNPVITTAKAVQKKDGNISHTPVITTYKATKGQTPDYTTLAWKDKGQNQVPANKLPNSVRNIQRLSESVKNTGSGDHMNEDKIRLLEDEEKLIMSQTLLPSTDDSRTLAKKTWMSTPSPIDLPANQIPNTNPESPRSPKSLAQAYMTLDSIEIIDTTPPILPQSTVTKLTRDAEQSDPSLELVKPSSLGLSRAKPPTLTKLPTLSVKPTSSTKSSGSRDSENIHVVKVWSPGSDTPSSGIPNGIPKTDPELRRAYFQQLEEIRSLKQEVGLKDKRIRQLEDELRKCKSETCNGQLEEQVSESSC</sequence>
<dbReference type="Pfam" id="PF00400">
    <property type="entry name" value="WD40"/>
    <property type="match status" value="1"/>
</dbReference>
<dbReference type="InterPro" id="IPR001680">
    <property type="entry name" value="WD40_rpt"/>
</dbReference>
<feature type="domain" description="DUF1899" evidence="10">
    <location>
        <begin position="15"/>
        <end position="78"/>
    </location>
</feature>
<evidence type="ECO:0000259" key="10">
    <source>
        <dbReference type="SMART" id="SM01166"/>
    </source>
</evidence>
<dbReference type="SMART" id="SM01167">
    <property type="entry name" value="DUF1900"/>
    <property type="match status" value="1"/>
</dbReference>
<keyword evidence="11" id="KW-1185">Reference proteome</keyword>
<dbReference type="SMART" id="SM01166">
    <property type="entry name" value="DUF1899"/>
    <property type="match status" value="1"/>
</dbReference>
<dbReference type="GeneID" id="106156716"/>
<dbReference type="PROSITE" id="PS50082">
    <property type="entry name" value="WD_REPEATS_2"/>
    <property type="match status" value="3"/>
</dbReference>
<dbReference type="Gene3D" id="2.130.10.10">
    <property type="entry name" value="YVTN repeat-like/Quinoprotein amine dehydrogenase"/>
    <property type="match status" value="1"/>
</dbReference>
<evidence type="ECO:0000313" key="12">
    <source>
        <dbReference type="RefSeq" id="XP_013387568.1"/>
    </source>
</evidence>
<evidence type="ECO:0000256" key="3">
    <source>
        <dbReference type="ARBA" id="ARBA00022737"/>
    </source>
</evidence>
<evidence type="ECO:0000256" key="8">
    <source>
        <dbReference type="SAM" id="Coils"/>
    </source>
</evidence>
<dbReference type="Pfam" id="PF08953">
    <property type="entry name" value="DUF1899"/>
    <property type="match status" value="1"/>
</dbReference>
<evidence type="ECO:0000256" key="7">
    <source>
        <dbReference type="RuleBase" id="RU280818"/>
    </source>
</evidence>
<reference evidence="12" key="1">
    <citation type="submission" date="2025-08" db="UniProtKB">
        <authorList>
            <consortium name="RefSeq"/>
        </authorList>
    </citation>
    <scope>IDENTIFICATION</scope>
    <source>
        <tissue evidence="12">Gonads</tissue>
    </source>
</reference>
<dbReference type="KEGG" id="lak:106156716"/>
<dbReference type="InterPro" id="IPR036322">
    <property type="entry name" value="WD40_repeat_dom_sf"/>
</dbReference>
<feature type="region of interest" description="Disordered" evidence="9">
    <location>
        <begin position="577"/>
        <end position="630"/>
    </location>
</feature>
<name>A0A1S3HND2_LINAN</name>
<evidence type="ECO:0000256" key="1">
    <source>
        <dbReference type="ARBA" id="ARBA00009482"/>
    </source>
</evidence>
<dbReference type="PANTHER" id="PTHR10856">
    <property type="entry name" value="CORONIN"/>
    <property type="match status" value="1"/>
</dbReference>
<dbReference type="Pfam" id="PF16300">
    <property type="entry name" value="WD40_4"/>
    <property type="match status" value="1"/>
</dbReference>
<dbReference type="AlphaFoldDB" id="A0A1S3HND2"/>
<feature type="repeat" description="WD" evidence="6">
    <location>
        <begin position="87"/>
        <end position="129"/>
    </location>
</feature>
<dbReference type="SUPFAM" id="SSF50978">
    <property type="entry name" value="WD40 repeat-like"/>
    <property type="match status" value="1"/>
</dbReference>
<dbReference type="PANTHER" id="PTHR10856:SF44">
    <property type="entry name" value="CORONIN"/>
    <property type="match status" value="1"/>
</dbReference>
<dbReference type="SMART" id="SM00320">
    <property type="entry name" value="WD40"/>
    <property type="match status" value="4"/>
</dbReference>
<dbReference type="PROSITE" id="PS50294">
    <property type="entry name" value="WD_REPEATS_REGION"/>
    <property type="match status" value="2"/>
</dbReference>
<dbReference type="InterPro" id="IPR015505">
    <property type="entry name" value="Coronin"/>
</dbReference>
<dbReference type="InterPro" id="IPR015048">
    <property type="entry name" value="DUF1899"/>
</dbReference>
<evidence type="ECO:0000256" key="2">
    <source>
        <dbReference type="ARBA" id="ARBA00022574"/>
    </source>
</evidence>
<gene>
    <name evidence="12" type="primary">LOC106156716</name>
</gene>
<keyword evidence="5" id="KW-0009">Actin-binding</keyword>
<dbReference type="FunFam" id="2.130.10.10:FF:000502">
    <property type="entry name" value="Coronin"/>
    <property type="match status" value="1"/>
</dbReference>
<dbReference type="OrthoDB" id="1850764at2759"/>
<evidence type="ECO:0000256" key="6">
    <source>
        <dbReference type="PROSITE-ProRule" id="PRU00221"/>
    </source>
</evidence>
<proteinExistence type="inferred from homology"/>
<feature type="region of interest" description="Disordered" evidence="9">
    <location>
        <begin position="524"/>
        <end position="548"/>
    </location>
</feature>
<accession>A0A1S3HND2</accession>
<evidence type="ECO:0000256" key="5">
    <source>
        <dbReference type="ARBA" id="ARBA00023203"/>
    </source>
</evidence>
<evidence type="ECO:0000256" key="4">
    <source>
        <dbReference type="ARBA" id="ARBA00023054"/>
    </source>
</evidence>
<feature type="repeat" description="WD" evidence="6">
    <location>
        <begin position="180"/>
        <end position="221"/>
    </location>
</feature>
<dbReference type="InParanoid" id="A0A1S3HND2"/>
<protein>
    <recommendedName>
        <fullName evidence="7">Coronin</fullName>
    </recommendedName>
</protein>
<feature type="repeat" description="WD" evidence="6">
    <location>
        <begin position="137"/>
        <end position="179"/>
    </location>
</feature>
<evidence type="ECO:0000256" key="9">
    <source>
        <dbReference type="SAM" id="MobiDB-lite"/>
    </source>
</evidence>
<feature type="region of interest" description="Disordered" evidence="9">
    <location>
        <begin position="638"/>
        <end position="657"/>
    </location>
</feature>
<dbReference type="InterPro" id="IPR015943">
    <property type="entry name" value="WD40/YVTN_repeat-like_dom_sf"/>
</dbReference>
<dbReference type="PROSITE" id="PS00678">
    <property type="entry name" value="WD_REPEATS_1"/>
    <property type="match status" value="1"/>
</dbReference>